<proteinExistence type="predicted"/>
<sequence>MTRFTFLFLCLSGFAFGQPYQWTKLDTEAFRGKQDDIYFIGDEAWYINGIGRIFHSADNGKSWEMQLEKTGTFFRCINFIDSLNGFAGTIGTDYFPNVQDTVPLYRTIDGGKSWQAVEYSGPTVKGLCAMDHFKEAYINHGELSYKTHIYGVGRVGSPAFMMESHDAGATWTSRDMSPYCSMLFDIKMLSAKVGFACAASSYDLRQSHAVVLKTEDGAKTWKVVYESERPFETTWKLDFPSDSIGYATIQSYNPDTTVSMQRIVKTTDGGNSWQEMDLVDDYRLREFGIGFIDDQHGFVGTTRTGFETLDGGHSWHKIDLGYACNKIRIDRSDAQKPKGYAIGVSVLRLGGK</sequence>
<feature type="chain" id="PRO_5028812111" description="Photosynthesis system II assembly factor Ycf48/Hcf136-like domain-containing protein" evidence="1">
    <location>
        <begin position="18"/>
        <end position="352"/>
    </location>
</feature>
<keyword evidence="1" id="KW-0732">Signal</keyword>
<protein>
    <recommendedName>
        <fullName evidence="4">Photosynthesis system II assembly factor Ycf48/Hcf136-like domain-containing protein</fullName>
    </recommendedName>
</protein>
<evidence type="ECO:0000256" key="1">
    <source>
        <dbReference type="SAM" id="SignalP"/>
    </source>
</evidence>
<dbReference type="EMBL" id="CP060139">
    <property type="protein sequence ID" value="QNR23962.1"/>
    <property type="molecule type" value="Genomic_DNA"/>
</dbReference>
<dbReference type="SUPFAM" id="SSF110296">
    <property type="entry name" value="Oligoxyloglucan reducing end-specific cellobiohydrolase"/>
    <property type="match status" value="1"/>
</dbReference>
<organism evidence="2 3">
    <name type="scientific">Croceimicrobium hydrocarbonivorans</name>
    <dbReference type="NCBI Taxonomy" id="2761580"/>
    <lineage>
        <taxon>Bacteria</taxon>
        <taxon>Pseudomonadati</taxon>
        <taxon>Bacteroidota</taxon>
        <taxon>Flavobacteriia</taxon>
        <taxon>Flavobacteriales</taxon>
        <taxon>Owenweeksiaceae</taxon>
        <taxon>Croceimicrobium</taxon>
    </lineage>
</organism>
<dbReference type="Proteomes" id="UP000516305">
    <property type="component" value="Chromosome"/>
</dbReference>
<evidence type="ECO:0000313" key="2">
    <source>
        <dbReference type="EMBL" id="QNR23962.1"/>
    </source>
</evidence>
<dbReference type="PANTHER" id="PTHR47199">
    <property type="entry name" value="PHOTOSYSTEM II STABILITY/ASSEMBLY FACTOR HCF136, CHLOROPLASTIC"/>
    <property type="match status" value="1"/>
</dbReference>
<keyword evidence="3" id="KW-1185">Reference proteome</keyword>
<dbReference type="KEGG" id="chyd:H4K34_16545"/>
<dbReference type="PANTHER" id="PTHR47199:SF2">
    <property type="entry name" value="PHOTOSYSTEM II STABILITY_ASSEMBLY FACTOR HCF136, CHLOROPLASTIC"/>
    <property type="match status" value="1"/>
</dbReference>
<accession>A0A7H0VE14</accession>
<dbReference type="AlphaFoldDB" id="A0A7H0VE14"/>
<reference evidence="2 3" key="1">
    <citation type="submission" date="2020-08" db="EMBL/GenBank/DDBJ databases">
        <title>Croceimicrobium hydrocarbonivorans gen. nov., sp. nov., a novel marine bacterium isolated from a bacterial consortium that degrades polyethylene terephthalate.</title>
        <authorList>
            <person name="Liu R."/>
        </authorList>
    </citation>
    <scope>NUCLEOTIDE SEQUENCE [LARGE SCALE GENOMIC DNA]</scope>
    <source>
        <strain evidence="2 3">A20-9</strain>
    </source>
</reference>
<dbReference type="SUPFAM" id="SSF50939">
    <property type="entry name" value="Sialidases"/>
    <property type="match status" value="1"/>
</dbReference>
<name>A0A7H0VE14_9FLAO</name>
<dbReference type="Gene3D" id="2.130.10.10">
    <property type="entry name" value="YVTN repeat-like/Quinoprotein amine dehydrogenase"/>
    <property type="match status" value="2"/>
</dbReference>
<dbReference type="RefSeq" id="WP_210758497.1">
    <property type="nucleotide sequence ID" value="NZ_CP060139.1"/>
</dbReference>
<feature type="signal peptide" evidence="1">
    <location>
        <begin position="1"/>
        <end position="17"/>
    </location>
</feature>
<evidence type="ECO:0000313" key="3">
    <source>
        <dbReference type="Proteomes" id="UP000516305"/>
    </source>
</evidence>
<dbReference type="InterPro" id="IPR036278">
    <property type="entry name" value="Sialidase_sf"/>
</dbReference>
<dbReference type="InterPro" id="IPR015943">
    <property type="entry name" value="WD40/YVTN_repeat-like_dom_sf"/>
</dbReference>
<gene>
    <name evidence="2" type="ORF">H4K34_16545</name>
</gene>
<evidence type="ECO:0008006" key="4">
    <source>
        <dbReference type="Google" id="ProtNLM"/>
    </source>
</evidence>